<dbReference type="Gene3D" id="3.90.550.10">
    <property type="entry name" value="Spore Coat Polysaccharide Biosynthesis Protein SpsA, Chain A"/>
    <property type="match status" value="1"/>
</dbReference>
<proteinExistence type="predicted"/>
<dbReference type="AlphaFoldDB" id="A0A9E8MW37"/>
<dbReference type="SUPFAM" id="SSF53448">
    <property type="entry name" value="Nucleotide-diphospho-sugar transferases"/>
    <property type="match status" value="1"/>
</dbReference>
<evidence type="ECO:0000259" key="1">
    <source>
        <dbReference type="Pfam" id="PF00535"/>
    </source>
</evidence>
<dbReference type="EC" id="2.4.-.-" evidence="2"/>
<dbReference type="InterPro" id="IPR029044">
    <property type="entry name" value="Nucleotide-diphossugar_trans"/>
</dbReference>
<dbReference type="Proteomes" id="UP001164705">
    <property type="component" value="Chromosome"/>
</dbReference>
<name>A0A9E8MW37_9FLAO</name>
<evidence type="ECO:0000313" key="3">
    <source>
        <dbReference type="Proteomes" id="UP001164705"/>
    </source>
</evidence>
<keyword evidence="2" id="KW-0328">Glycosyltransferase</keyword>
<keyword evidence="3" id="KW-1185">Reference proteome</keyword>
<dbReference type="Pfam" id="PF00535">
    <property type="entry name" value="Glycos_transf_2"/>
    <property type="match status" value="1"/>
</dbReference>
<dbReference type="EMBL" id="CP113088">
    <property type="protein sequence ID" value="WAC01349.1"/>
    <property type="molecule type" value="Genomic_DNA"/>
</dbReference>
<keyword evidence="2" id="KW-0808">Transferase</keyword>
<sequence>MNIGIIIIFHNNEEDIDTKVFAQQLDYANNIEFCLVNNASKDNTYQLLKEIKDTRMTNVSIIDIKKFKSDVAAVRAGARYLSNQFTLKSIGYVSTNLINIKCNGLSGLIKSISENRKEIIGCNIEALERQETKLTLFKSLFSVIDYLKKIKVENQFLNLQYLSKF</sequence>
<accession>A0A9E8MW37</accession>
<dbReference type="GO" id="GO:0016757">
    <property type="term" value="F:glycosyltransferase activity"/>
    <property type="evidence" value="ECO:0007669"/>
    <property type="project" value="UniProtKB-KW"/>
</dbReference>
<reference evidence="2" key="1">
    <citation type="submission" date="2022-11" db="EMBL/GenBank/DDBJ databases">
        <title>Lacinutrix neustonica HL-RS19T sp. nov., isolated from the surface microlayer sample of brackish Lake Shihwa.</title>
        <authorList>
            <person name="Choi J.Y."/>
            <person name="Hwang C.Y."/>
        </authorList>
    </citation>
    <scope>NUCLEOTIDE SEQUENCE</scope>
    <source>
        <strain evidence="2">HL-RS19</strain>
    </source>
</reference>
<dbReference type="InterPro" id="IPR001173">
    <property type="entry name" value="Glyco_trans_2-like"/>
</dbReference>
<feature type="domain" description="Glycosyltransferase 2-like" evidence="1">
    <location>
        <begin position="5"/>
        <end position="84"/>
    </location>
</feature>
<protein>
    <submittedName>
        <fullName evidence="2">Glycosyltransferase</fullName>
        <ecNumber evidence="2">2.4.-.-</ecNumber>
    </submittedName>
</protein>
<gene>
    <name evidence="2" type="ORF">N7U66_14925</name>
</gene>
<evidence type="ECO:0000313" key="2">
    <source>
        <dbReference type="EMBL" id="WAC01349.1"/>
    </source>
</evidence>
<dbReference type="KEGG" id="lnu:N7U66_14925"/>
<organism evidence="2 3">
    <name type="scientific">Lacinutrix neustonica</name>
    <dbReference type="NCBI Taxonomy" id="2980107"/>
    <lineage>
        <taxon>Bacteria</taxon>
        <taxon>Pseudomonadati</taxon>
        <taxon>Bacteroidota</taxon>
        <taxon>Flavobacteriia</taxon>
        <taxon>Flavobacteriales</taxon>
        <taxon>Flavobacteriaceae</taxon>
        <taxon>Lacinutrix</taxon>
    </lineage>
</organism>
<dbReference type="RefSeq" id="WP_267675963.1">
    <property type="nucleotide sequence ID" value="NZ_CP113088.1"/>
</dbReference>